<keyword evidence="5" id="KW-1185">Reference proteome</keyword>
<feature type="domain" description="3D" evidence="3">
    <location>
        <begin position="177"/>
        <end position="237"/>
    </location>
</feature>
<dbReference type="InterPro" id="IPR036366">
    <property type="entry name" value="PGBDSf"/>
</dbReference>
<dbReference type="EMBL" id="SWLG01000004">
    <property type="protein sequence ID" value="TLS38353.1"/>
    <property type="molecule type" value="Genomic_DNA"/>
</dbReference>
<evidence type="ECO:0000259" key="2">
    <source>
        <dbReference type="Pfam" id="PF01471"/>
    </source>
</evidence>
<dbReference type="InterPro" id="IPR051933">
    <property type="entry name" value="Resuscitation_pf_RpfB"/>
</dbReference>
<name>A0A5R9FBU7_9BACL</name>
<dbReference type="InterPro" id="IPR036365">
    <property type="entry name" value="PGBD-like_sf"/>
</dbReference>
<feature type="domain" description="Peptidoglycan binding-like" evidence="2">
    <location>
        <begin position="12"/>
        <end position="67"/>
    </location>
</feature>
<dbReference type="AlphaFoldDB" id="A0A5R9FBU7"/>
<evidence type="ECO:0000313" key="5">
    <source>
        <dbReference type="Proteomes" id="UP000308230"/>
    </source>
</evidence>
<dbReference type="Gene3D" id="2.40.40.10">
    <property type="entry name" value="RlpA-like domain"/>
    <property type="match status" value="1"/>
</dbReference>
<evidence type="ECO:0000259" key="3">
    <source>
        <dbReference type="Pfam" id="PF06725"/>
    </source>
</evidence>
<accession>A0A5R9FBU7</accession>
<organism evidence="4 5">
    <name type="scientific">Exobacillus caeni</name>
    <dbReference type="NCBI Taxonomy" id="2574798"/>
    <lineage>
        <taxon>Bacteria</taxon>
        <taxon>Bacillati</taxon>
        <taxon>Bacillota</taxon>
        <taxon>Bacilli</taxon>
        <taxon>Bacillales</taxon>
        <taxon>Guptibacillaceae</taxon>
        <taxon>Exobacillus</taxon>
    </lineage>
</organism>
<evidence type="ECO:0008006" key="6">
    <source>
        <dbReference type="Google" id="ProtNLM"/>
    </source>
</evidence>
<dbReference type="Gene3D" id="1.10.101.10">
    <property type="entry name" value="PGBD-like superfamily/PGBD"/>
    <property type="match status" value="2"/>
</dbReference>
<dbReference type="InterPro" id="IPR010611">
    <property type="entry name" value="3D_dom"/>
</dbReference>
<protein>
    <recommendedName>
        <fullName evidence="6">Peptidoglycan-binding protein</fullName>
    </recommendedName>
</protein>
<dbReference type="PANTHER" id="PTHR39160:SF4">
    <property type="entry name" value="RESUSCITATION-PROMOTING FACTOR RPFB"/>
    <property type="match status" value="1"/>
</dbReference>
<dbReference type="InterPro" id="IPR002477">
    <property type="entry name" value="Peptidoglycan-bd-like"/>
</dbReference>
<evidence type="ECO:0000313" key="4">
    <source>
        <dbReference type="EMBL" id="TLS38353.1"/>
    </source>
</evidence>
<keyword evidence="1" id="KW-0732">Signal</keyword>
<reference evidence="4 5" key="1">
    <citation type="submission" date="2019-04" db="EMBL/GenBank/DDBJ databases">
        <title>Bacillus caeni sp. nov., a bacterium isolated from mangrove sediment.</title>
        <authorList>
            <person name="Huang H."/>
            <person name="Mo K."/>
            <person name="Hu Y."/>
        </authorList>
    </citation>
    <scope>NUCLEOTIDE SEQUENCE [LARGE SCALE GENOMIC DNA]</scope>
    <source>
        <strain evidence="4 5">HB172195</strain>
    </source>
</reference>
<dbReference type="SUPFAM" id="SSF50685">
    <property type="entry name" value="Barwin-like endoglucanases"/>
    <property type="match status" value="1"/>
</dbReference>
<dbReference type="Pfam" id="PF01471">
    <property type="entry name" value="PG_binding_1"/>
    <property type="match status" value="2"/>
</dbReference>
<dbReference type="InterPro" id="IPR036908">
    <property type="entry name" value="RlpA-like_sf"/>
</dbReference>
<dbReference type="OrthoDB" id="9798935at2"/>
<feature type="domain" description="Peptidoglycan binding-like" evidence="2">
    <location>
        <begin position="78"/>
        <end position="132"/>
    </location>
</feature>
<dbReference type="PANTHER" id="PTHR39160">
    <property type="entry name" value="CELL WALL-BINDING PROTEIN YOCH"/>
    <property type="match status" value="1"/>
</dbReference>
<dbReference type="GO" id="GO:0019867">
    <property type="term" value="C:outer membrane"/>
    <property type="evidence" value="ECO:0007669"/>
    <property type="project" value="InterPro"/>
</dbReference>
<gene>
    <name evidence="4" type="ORF">FCL54_06740</name>
</gene>
<dbReference type="Proteomes" id="UP000308230">
    <property type="component" value="Unassembled WGS sequence"/>
</dbReference>
<evidence type="ECO:0000256" key="1">
    <source>
        <dbReference type="ARBA" id="ARBA00022729"/>
    </source>
</evidence>
<sequence>MGDQLLVEGTSNQDVAELQEYLMAKGVFPYHTATGYFGPITTEAVKDFQSKSGLKVDGIAGPNTYGKIKVLRKGDLGKPVIHLQRLLKEWGEYNGEVDGIYGSGTEDSVYRFQKAHGLQADGIAGSQTYSVLNKKESQVSHQEKTLTVASTAYTAECDGCSGKTKMGVDLQKYDGGKVIAVDPSVIPLGATVEVEGYGKAIAADIGGGINGNEIDVFIPDYDGAVQWGRKQVQVKVIEQ</sequence>
<dbReference type="GO" id="GO:0009254">
    <property type="term" value="P:peptidoglycan turnover"/>
    <property type="evidence" value="ECO:0007669"/>
    <property type="project" value="InterPro"/>
</dbReference>
<dbReference type="Pfam" id="PF06725">
    <property type="entry name" value="3D"/>
    <property type="match status" value="1"/>
</dbReference>
<dbReference type="CDD" id="cd22786">
    <property type="entry name" value="DPBB_YuiC-like"/>
    <property type="match status" value="1"/>
</dbReference>
<comment type="caution">
    <text evidence="4">The sequence shown here is derived from an EMBL/GenBank/DDBJ whole genome shotgun (WGS) entry which is preliminary data.</text>
</comment>
<proteinExistence type="predicted"/>
<dbReference type="SUPFAM" id="SSF47090">
    <property type="entry name" value="PGBD-like"/>
    <property type="match status" value="2"/>
</dbReference>
<dbReference type="GO" id="GO:0004553">
    <property type="term" value="F:hydrolase activity, hydrolyzing O-glycosyl compounds"/>
    <property type="evidence" value="ECO:0007669"/>
    <property type="project" value="InterPro"/>
</dbReference>